<feature type="domain" description="DinB-like" evidence="1">
    <location>
        <begin position="30"/>
        <end position="156"/>
    </location>
</feature>
<dbReference type="OrthoDB" id="9793216at2"/>
<dbReference type="RefSeq" id="WP_102756671.1">
    <property type="nucleotide sequence ID" value="NZ_CP025791.1"/>
</dbReference>
<dbReference type="EMBL" id="CP025791">
    <property type="protein sequence ID" value="AUP80019.1"/>
    <property type="molecule type" value="Genomic_DNA"/>
</dbReference>
<dbReference type="Pfam" id="PF12867">
    <property type="entry name" value="DinB_2"/>
    <property type="match status" value="1"/>
</dbReference>
<evidence type="ECO:0000259" key="1">
    <source>
        <dbReference type="Pfam" id="PF12867"/>
    </source>
</evidence>
<dbReference type="Gene3D" id="1.20.120.450">
    <property type="entry name" value="dinb family like domain"/>
    <property type="match status" value="1"/>
</dbReference>
<dbReference type="SUPFAM" id="SSF109854">
    <property type="entry name" value="DinB/YfiT-like putative metalloenzymes"/>
    <property type="match status" value="1"/>
</dbReference>
<dbReference type="Proteomes" id="UP000235826">
    <property type="component" value="Chromosome"/>
</dbReference>
<dbReference type="InterPro" id="IPR034660">
    <property type="entry name" value="DinB/YfiT-like"/>
</dbReference>
<accession>A0A2K9PSJ8</accession>
<dbReference type="AlphaFoldDB" id="A0A2K9PSJ8"/>
<evidence type="ECO:0000313" key="3">
    <source>
        <dbReference type="Proteomes" id="UP000235826"/>
    </source>
</evidence>
<dbReference type="KEGG" id="fek:C1H87_15435"/>
<gene>
    <name evidence="2" type="ORF">C1H87_15435</name>
</gene>
<organism evidence="2 3">
    <name type="scientific">Flavivirga eckloniae</name>
    <dbReference type="NCBI Taxonomy" id="1803846"/>
    <lineage>
        <taxon>Bacteria</taxon>
        <taxon>Pseudomonadati</taxon>
        <taxon>Bacteroidota</taxon>
        <taxon>Flavobacteriia</taxon>
        <taxon>Flavobacteriales</taxon>
        <taxon>Flavobacteriaceae</taxon>
        <taxon>Flavivirga</taxon>
    </lineage>
</organism>
<evidence type="ECO:0000313" key="2">
    <source>
        <dbReference type="EMBL" id="AUP80019.1"/>
    </source>
</evidence>
<dbReference type="InterPro" id="IPR024775">
    <property type="entry name" value="DinB-like"/>
</dbReference>
<proteinExistence type="predicted"/>
<reference evidence="2 3" key="1">
    <citation type="submission" date="2018-01" db="EMBL/GenBank/DDBJ databases">
        <title>Complete genome sequence of Flavivirga eckloniae ECD14 isolated from seaweed Ecklonia cava.</title>
        <authorList>
            <person name="Lee J.H."/>
            <person name="Baik K.S."/>
            <person name="Seong C.N."/>
        </authorList>
    </citation>
    <scope>NUCLEOTIDE SEQUENCE [LARGE SCALE GENOMIC DNA]</scope>
    <source>
        <strain evidence="2 3">ECD14</strain>
    </source>
</reference>
<keyword evidence="3" id="KW-1185">Reference proteome</keyword>
<protein>
    <recommendedName>
        <fullName evidence="1">DinB-like domain-containing protein</fullName>
    </recommendedName>
</protein>
<name>A0A2K9PSJ8_9FLAO</name>
<sequence length="165" mass="19336">MKYTPQDGFSYYFNLVGDVDCRSLFSSPSTLKFLKSIDEEKAAYRYASDKWSIKQVLGHITDHERIKMFRAFLLSRNESVELWGYDQEALVANSRFEELTWKQLVTDFENVRKASVSFVESLSQNQLKIKGKARQNEVTLEDFLKSIIGHEIHHVNSIKDKYFNH</sequence>